<protein>
    <recommendedName>
        <fullName evidence="4">Terminase</fullName>
    </recommendedName>
</protein>
<evidence type="ECO:0000256" key="1">
    <source>
        <dbReference type="SAM" id="MobiDB-lite"/>
    </source>
</evidence>
<name>A0A2A2SDS8_9SPHN</name>
<dbReference type="Proteomes" id="UP000218151">
    <property type="component" value="Unassembled WGS sequence"/>
</dbReference>
<evidence type="ECO:0000313" key="2">
    <source>
        <dbReference type="EMBL" id="PAX07350.1"/>
    </source>
</evidence>
<accession>A0A2A2SDS8</accession>
<dbReference type="EMBL" id="NSLI01000004">
    <property type="protein sequence ID" value="PAX07350.1"/>
    <property type="molecule type" value="Genomic_DNA"/>
</dbReference>
<organism evidence="2 3">
    <name type="scientific">Sphingomonas lenta</name>
    <dbReference type="NCBI Taxonomy" id="1141887"/>
    <lineage>
        <taxon>Bacteria</taxon>
        <taxon>Pseudomonadati</taxon>
        <taxon>Pseudomonadota</taxon>
        <taxon>Alphaproteobacteria</taxon>
        <taxon>Sphingomonadales</taxon>
        <taxon>Sphingomonadaceae</taxon>
        <taxon>Sphingomonas</taxon>
    </lineage>
</organism>
<dbReference type="AlphaFoldDB" id="A0A2A2SDS8"/>
<gene>
    <name evidence="2" type="ORF">CKY28_15160</name>
</gene>
<feature type="region of interest" description="Disordered" evidence="1">
    <location>
        <begin position="250"/>
        <end position="295"/>
    </location>
</feature>
<keyword evidence="3" id="KW-1185">Reference proteome</keyword>
<proteinExistence type="predicted"/>
<evidence type="ECO:0008006" key="4">
    <source>
        <dbReference type="Google" id="ProtNLM"/>
    </source>
</evidence>
<comment type="caution">
    <text evidence="2">The sequence shown here is derived from an EMBL/GenBank/DDBJ whole genome shotgun (WGS) entry which is preliminary data.</text>
</comment>
<reference evidence="3" key="1">
    <citation type="submission" date="2017-09" db="EMBL/GenBank/DDBJ databases">
        <authorList>
            <person name="Feng G."/>
            <person name="Zhu H."/>
        </authorList>
    </citation>
    <scope>NUCLEOTIDE SEQUENCE [LARGE SCALE GENOMIC DNA]</scope>
    <source>
        <strain evidence="3">1PNM-20</strain>
    </source>
</reference>
<sequence>MLAALARTANARLALKECGISHYWAYKQRKSDPDFDARWRTAVRNGRRALAAAAAARARDVGAARPGEAARLTMVGSSGKGTLRLEREKPCSFTAERRARFLDALRATCNVKAAAAAVGVSPTGAYRCYHADAAFREAWEAALAEGRVHLEMALIGAARALFERPNERAHSVGFEGPQGRAHPVGFDAPDAQAHAVVGPENVTGMDAKVAMQLLRLHRPAEERGRARRWIKPADPEETRREILAKVAAVRAARDREQGTGSGEQGGERQDAGAGDRAMSAGTLFPAPCSLFPASE</sequence>
<evidence type="ECO:0000313" key="3">
    <source>
        <dbReference type="Proteomes" id="UP000218151"/>
    </source>
</evidence>